<gene>
    <name evidence="8" type="ORF">PCOAH_00034580</name>
</gene>
<protein>
    <recommendedName>
        <fullName evidence="7">SPX domain-containing protein</fullName>
    </recommendedName>
</protein>
<feature type="transmembrane region" description="Helical" evidence="6">
    <location>
        <begin position="665"/>
        <end position="682"/>
    </location>
</feature>
<keyword evidence="4 6" id="KW-1133">Transmembrane helix</keyword>
<evidence type="ECO:0000313" key="9">
    <source>
        <dbReference type="Proteomes" id="UP000092716"/>
    </source>
</evidence>
<comment type="subcellular location">
    <subcellularLocation>
        <location evidence="1">Vacuole membrane</location>
        <topology evidence="1">Multi-pass membrane protein</topology>
    </subcellularLocation>
</comment>
<dbReference type="AlphaFoldDB" id="A0A1B1E1R5"/>
<evidence type="ECO:0000256" key="5">
    <source>
        <dbReference type="ARBA" id="ARBA00023136"/>
    </source>
</evidence>
<proteinExistence type="predicted"/>
<evidence type="ECO:0000256" key="4">
    <source>
        <dbReference type="ARBA" id="ARBA00022989"/>
    </source>
</evidence>
<dbReference type="InterPro" id="IPR051572">
    <property type="entry name" value="VTC_Complex_Subunit"/>
</dbReference>
<dbReference type="PANTHER" id="PTHR46140">
    <property type="entry name" value="VACUOLAR TRANSPORTER CHAPERONE 1-RELATED"/>
    <property type="match status" value="1"/>
</dbReference>
<dbReference type="KEGG" id="pcot:PCOAH_00034580"/>
<dbReference type="RefSeq" id="XP_019915532.1">
    <property type="nucleotide sequence ID" value="XM_020060252.1"/>
</dbReference>
<dbReference type="Gene3D" id="3.20.100.30">
    <property type="entry name" value="VTC, catalytic tunnel domain"/>
    <property type="match status" value="1"/>
</dbReference>
<evidence type="ECO:0000256" key="2">
    <source>
        <dbReference type="ARBA" id="ARBA00022554"/>
    </source>
</evidence>
<feature type="transmembrane region" description="Helical" evidence="6">
    <location>
        <begin position="694"/>
        <end position="715"/>
    </location>
</feature>
<dbReference type="Proteomes" id="UP000092716">
    <property type="component" value="Chromosome 11"/>
</dbReference>
<dbReference type="InterPro" id="IPR042267">
    <property type="entry name" value="VTC_sf"/>
</dbReference>
<feature type="domain" description="SPX" evidence="7">
    <location>
        <begin position="1"/>
        <end position="152"/>
    </location>
</feature>
<dbReference type="EMBL" id="CP016249">
    <property type="protein sequence ID" value="ANQ08837.1"/>
    <property type="molecule type" value="Genomic_DNA"/>
</dbReference>
<dbReference type="VEuPathDB" id="PlasmoDB:PCOAH_00034580"/>
<evidence type="ECO:0000259" key="7">
    <source>
        <dbReference type="PROSITE" id="PS51382"/>
    </source>
</evidence>
<sequence length="897" mass="105486">MVDVPKHYRKYYVSYKKIKRTILKMGHKYKKKLEKDLIQSAARRVDEQGIKLLPPFLFNDLITQEIKKINKFSEKKYNEIVDSLMITYEQLKSVDSYPGKKEKEEMEKRIDLIGCDIVHFDFYIHKNCKILMQLGFFFDHVMNISINQWLLLGLIKEKFCNINVDELVVYLSVLYALHRSRCATNTNNACNAATSAHGRTWVPPETFERTSTKFLMKYEDIVYTKVKIVKHLPYLIFGLSNQDLEKHFQNFVQMKKQKLINQTGKESDDLQGENKALNESQQITSVYLDNEEATCYSNRILRYENAQLIRFRWYNDNDGDPEKTIFIERKIHHEEWTGETSTKERFELQQKYVFKFMTGQMDVRKFFQRKQIAMGKEPTQVKATSVVNLKKKMKKNEALAKEIQTMITKNKLEPIIRTSYLRSAFQLSDDNSVRISIDTNVSMLNEYVHKREHWCRLAEEALRKNEIRRLNYAIIEVKLKVEKPPQWVQDILNSNHFINAYKYSKYQTAMALLHPEKIKYIPVWIHANVHEKFKPNNNYAESVLTGCSSSAMGDNTNVDSLQASVGVTIEKVASIAPATSDRHEIIPLQGGNGDPPTNRRNKLYTNGYAHQTNNPPSHQSLEKWNMLDKTSLWLSHKYSRNKNAQEKINLLKIDPKINFAAERTFLHYSLISVYITLLALFLEKYKNENEDLDLLIILLLGTSFSSLISSYFLFLKRIEIIDRRKTKEPLLGRRRFDSFYSPLIFLLLLFFSIILSIYFNFNVKAIKAASWTPLTFSVNNPAQACNSSTHFCKYLTTAKSETTSNENFLNELMSDGYKGWEYYIKGINPDYAPRKEMYHFLTEKKINVCRMTVYEIECFTKWIQMRKLYGKQFPRFPYEVTFDDKINQLQEKYPLQE</sequence>
<keyword evidence="5 6" id="KW-0472">Membrane</keyword>
<dbReference type="CDD" id="cd07751">
    <property type="entry name" value="PolyPPase_VTC4_like"/>
    <property type="match status" value="1"/>
</dbReference>
<dbReference type="GO" id="GO:0006799">
    <property type="term" value="P:polyphosphate biosynthetic process"/>
    <property type="evidence" value="ECO:0007669"/>
    <property type="project" value="UniProtKB-ARBA"/>
</dbReference>
<accession>A0A1B1E1R5</accession>
<name>A0A1B1E1R5_9APIC</name>
<evidence type="ECO:0000256" key="1">
    <source>
        <dbReference type="ARBA" id="ARBA00004128"/>
    </source>
</evidence>
<dbReference type="InterPro" id="IPR018966">
    <property type="entry name" value="VTC_domain"/>
</dbReference>
<dbReference type="PANTHER" id="PTHR46140:SF1">
    <property type="entry name" value="VACUOLAR TRANSPORTER CHAPERONE COMPLEX SUBUNIT 4-RELATED"/>
    <property type="match status" value="1"/>
</dbReference>
<feature type="transmembrane region" description="Helical" evidence="6">
    <location>
        <begin position="736"/>
        <end position="759"/>
    </location>
</feature>
<evidence type="ECO:0000313" key="8">
    <source>
        <dbReference type="EMBL" id="ANQ08837.1"/>
    </source>
</evidence>
<dbReference type="PROSITE" id="PS51382">
    <property type="entry name" value="SPX"/>
    <property type="match status" value="1"/>
</dbReference>
<dbReference type="GeneID" id="30910189"/>
<keyword evidence="2" id="KW-0926">Vacuole</keyword>
<dbReference type="GO" id="GO:0005774">
    <property type="term" value="C:vacuolar membrane"/>
    <property type="evidence" value="ECO:0007669"/>
    <property type="project" value="UniProtKB-SubCell"/>
</dbReference>
<keyword evidence="3 6" id="KW-0812">Transmembrane</keyword>
<evidence type="ECO:0000256" key="6">
    <source>
        <dbReference type="SAM" id="Phobius"/>
    </source>
</evidence>
<dbReference type="OrthoDB" id="6493944at2759"/>
<keyword evidence="9" id="KW-1185">Reference proteome</keyword>
<reference evidence="9" key="1">
    <citation type="submission" date="2016-06" db="EMBL/GenBank/DDBJ databases">
        <title>First high quality genome sequence of Plasmodium coatneyi using continuous long reads from single molecule, real-time sequencing.</title>
        <authorList>
            <person name="Chien J.-T."/>
            <person name="Pakala S.B."/>
            <person name="Geraldo J.A."/>
            <person name="Lapp S.A."/>
            <person name="Barnwell J.W."/>
            <person name="Kissinger J.C."/>
            <person name="Galinski M.R."/>
            <person name="Humphrey J.C."/>
        </authorList>
    </citation>
    <scope>NUCLEOTIDE SEQUENCE [LARGE SCALE GENOMIC DNA]</scope>
    <source>
        <strain evidence="9">Hackeri</strain>
    </source>
</reference>
<dbReference type="Pfam" id="PF09359">
    <property type="entry name" value="VTC"/>
    <property type="match status" value="1"/>
</dbReference>
<evidence type="ECO:0000256" key="3">
    <source>
        <dbReference type="ARBA" id="ARBA00022692"/>
    </source>
</evidence>
<dbReference type="InterPro" id="IPR004331">
    <property type="entry name" value="SPX_dom"/>
</dbReference>
<organism evidence="8 9">
    <name type="scientific">Plasmodium coatneyi</name>
    <dbReference type="NCBI Taxonomy" id="208452"/>
    <lineage>
        <taxon>Eukaryota</taxon>
        <taxon>Sar</taxon>
        <taxon>Alveolata</taxon>
        <taxon>Apicomplexa</taxon>
        <taxon>Aconoidasida</taxon>
        <taxon>Haemosporida</taxon>
        <taxon>Plasmodiidae</taxon>
        <taxon>Plasmodium</taxon>
    </lineage>
</organism>